<evidence type="ECO:0000313" key="1">
    <source>
        <dbReference type="EMBL" id="JAG16740.1"/>
    </source>
</evidence>
<protein>
    <submittedName>
        <fullName evidence="1">Methyl-coenzyme M reductase subunit alpha</fullName>
    </submittedName>
</protein>
<sequence>MLATSQEILALLRRTLLWFQQHLRRWTGSFTHSTSRAYSLPSSSSLYQHLTQDTPPTLSTLWSWRDSTTDMISSYWTWTVNNLFPGTQHGVNDSRIGHTCLERPRQSYHYIRTCISSTLALYVDWLYANQSWAVSVHAGSRLHSDPRMSLSFPPIYGPAEEINYAHHDACISTPSWKLASNKNTTGTNHRKSGNPAWNILPFTTFGITLSLDI</sequence>
<proteinExistence type="predicted"/>
<gene>
    <name evidence="1" type="primary">mcrA</name>
    <name evidence="1" type="ORF">CM83_63871</name>
</gene>
<reference evidence="1" key="2">
    <citation type="submission" date="2014-07" db="EMBL/GenBank/DDBJ databases">
        <authorList>
            <person name="Hull J."/>
        </authorList>
    </citation>
    <scope>NUCLEOTIDE SEQUENCE</scope>
</reference>
<dbReference type="EMBL" id="GBHO01026864">
    <property type="protein sequence ID" value="JAG16740.1"/>
    <property type="molecule type" value="Transcribed_RNA"/>
</dbReference>
<dbReference type="AlphaFoldDB" id="A0A0A9XI21"/>
<reference evidence="1" key="1">
    <citation type="journal article" date="2014" name="PLoS ONE">
        <title>Transcriptome-Based Identification of ABC Transporters in the Western Tarnished Plant Bug Lygus hesperus.</title>
        <authorList>
            <person name="Hull J.J."/>
            <person name="Chaney K."/>
            <person name="Geib S.M."/>
            <person name="Fabrick J.A."/>
            <person name="Brent C.S."/>
            <person name="Walsh D."/>
            <person name="Lavine L.C."/>
        </authorList>
    </citation>
    <scope>NUCLEOTIDE SEQUENCE</scope>
</reference>
<accession>A0A0A9XI21</accession>
<organism evidence="1">
    <name type="scientific">Lygus hesperus</name>
    <name type="common">Western plant bug</name>
    <dbReference type="NCBI Taxonomy" id="30085"/>
    <lineage>
        <taxon>Eukaryota</taxon>
        <taxon>Metazoa</taxon>
        <taxon>Ecdysozoa</taxon>
        <taxon>Arthropoda</taxon>
        <taxon>Hexapoda</taxon>
        <taxon>Insecta</taxon>
        <taxon>Pterygota</taxon>
        <taxon>Neoptera</taxon>
        <taxon>Paraneoptera</taxon>
        <taxon>Hemiptera</taxon>
        <taxon>Heteroptera</taxon>
        <taxon>Panheteroptera</taxon>
        <taxon>Cimicomorpha</taxon>
        <taxon>Miridae</taxon>
        <taxon>Mirini</taxon>
        <taxon>Lygus</taxon>
    </lineage>
</organism>
<name>A0A0A9XI21_LYGHE</name>